<feature type="transmembrane region" description="Helical" evidence="5">
    <location>
        <begin position="75"/>
        <end position="93"/>
    </location>
</feature>
<reference evidence="6" key="2">
    <citation type="submission" date="2025-08" db="UniProtKB">
        <authorList>
            <consortium name="Ensembl"/>
        </authorList>
    </citation>
    <scope>IDENTIFICATION</scope>
</reference>
<evidence type="ECO:0000313" key="6">
    <source>
        <dbReference type="Ensembl" id="ENSMMDP00005026152.1"/>
    </source>
</evidence>
<dbReference type="GO" id="GO:2001234">
    <property type="term" value="P:negative regulation of apoptotic signaling pathway"/>
    <property type="evidence" value="ECO:0007669"/>
    <property type="project" value="TreeGrafter"/>
</dbReference>
<dbReference type="GeneTree" id="ENSGT01050000244890"/>
<evidence type="ECO:0000256" key="4">
    <source>
        <dbReference type="ARBA" id="ARBA00023136"/>
    </source>
</evidence>
<dbReference type="Ensembl" id="ENSMMDT00005026699.1">
    <property type="protein sequence ID" value="ENSMMDP00005026152.1"/>
    <property type="gene ID" value="ENSMMDG00005011981.1"/>
</dbReference>
<evidence type="ECO:0000256" key="1">
    <source>
        <dbReference type="ARBA" id="ARBA00004141"/>
    </source>
</evidence>
<dbReference type="GO" id="GO:0016020">
    <property type="term" value="C:membrane"/>
    <property type="evidence" value="ECO:0007669"/>
    <property type="project" value="UniProtKB-SubCell"/>
</dbReference>
<proteinExistence type="inferred from homology"/>
<evidence type="ECO:0000313" key="7">
    <source>
        <dbReference type="Proteomes" id="UP000472263"/>
    </source>
</evidence>
<feature type="transmembrane region" description="Helical" evidence="5">
    <location>
        <begin position="162"/>
        <end position="180"/>
    </location>
</feature>
<keyword evidence="2 5" id="KW-0812">Transmembrane</keyword>
<comment type="similarity">
    <text evidence="5">Belongs to the BI1 family.</text>
</comment>
<dbReference type="PANTHER" id="PTHR23291">
    <property type="entry name" value="BAX INHIBITOR-RELATED"/>
    <property type="match status" value="1"/>
</dbReference>
<dbReference type="Pfam" id="PF01027">
    <property type="entry name" value="Bax1-I"/>
    <property type="match status" value="1"/>
</dbReference>
<dbReference type="PANTHER" id="PTHR23291:SF35">
    <property type="entry name" value="PROTEIN LIFEGUARD 3"/>
    <property type="match status" value="1"/>
</dbReference>
<dbReference type="CDD" id="cd10428">
    <property type="entry name" value="LFG_like"/>
    <property type="match status" value="1"/>
</dbReference>
<protein>
    <submittedName>
        <fullName evidence="6">Transmembrane BAX inhibitor motif containing 1a</fullName>
    </submittedName>
</protein>
<comment type="subcellular location">
    <subcellularLocation>
        <location evidence="1">Membrane</location>
        <topology evidence="1">Multi-pass membrane protein</topology>
    </subcellularLocation>
</comment>
<reference evidence="6" key="3">
    <citation type="submission" date="2025-09" db="UniProtKB">
        <authorList>
            <consortium name="Ensembl"/>
        </authorList>
    </citation>
    <scope>IDENTIFICATION</scope>
</reference>
<name>A0A667YEH1_9TELE</name>
<keyword evidence="4 5" id="KW-0472">Membrane</keyword>
<dbReference type="Proteomes" id="UP000472263">
    <property type="component" value="Chromosome 17"/>
</dbReference>
<feature type="transmembrane region" description="Helical" evidence="5">
    <location>
        <begin position="105"/>
        <end position="124"/>
    </location>
</feature>
<feature type="transmembrane region" description="Helical" evidence="5">
    <location>
        <begin position="42"/>
        <end position="63"/>
    </location>
</feature>
<feature type="transmembrane region" description="Helical" evidence="5">
    <location>
        <begin position="130"/>
        <end position="150"/>
    </location>
</feature>
<feature type="transmembrane region" description="Helical" evidence="5">
    <location>
        <begin position="225"/>
        <end position="247"/>
    </location>
</feature>
<evidence type="ECO:0000256" key="5">
    <source>
        <dbReference type="RuleBase" id="RU004379"/>
    </source>
</evidence>
<keyword evidence="3 5" id="KW-1133">Transmembrane helix</keyword>
<dbReference type="GO" id="GO:0005794">
    <property type="term" value="C:Golgi apparatus"/>
    <property type="evidence" value="ECO:0007669"/>
    <property type="project" value="TreeGrafter"/>
</dbReference>
<evidence type="ECO:0000256" key="3">
    <source>
        <dbReference type="ARBA" id="ARBA00022989"/>
    </source>
</evidence>
<reference evidence="6" key="1">
    <citation type="submission" date="2019-06" db="EMBL/GenBank/DDBJ databases">
        <authorList>
            <consortium name="Wellcome Sanger Institute Data Sharing"/>
        </authorList>
    </citation>
    <scope>NUCLEOTIDE SEQUENCE [LARGE SCALE GENOMIC DNA]</scope>
</reference>
<evidence type="ECO:0000256" key="2">
    <source>
        <dbReference type="ARBA" id="ARBA00022692"/>
    </source>
</evidence>
<accession>A0A667YEH1</accession>
<sequence length="252" mass="28264">MPPPVIPPTIPSDVLSSDDDGFAARDSGWDSLSVRHSFIRKVYMILASQLLVTTAIVAIFTFVEPVRYFVQRNQAVYWASFAVYFITHMVLVCCKGPRRKHPWNVILLLIFTLAMSYMTGAIASHYDTKAVFLALAITAIVCIVVTVFCFQTKVDFTKCQGLFCVLGIVMLVTGIITAIVLQCQCQYPQPYMCSRCCFLCVLQFLAYHTQLLIGNRKHSISPEEYVFAALSIYVDIVQIFIFLLQIIGAASK</sequence>
<feature type="transmembrane region" description="Helical" evidence="5">
    <location>
        <begin position="192"/>
        <end position="213"/>
    </location>
</feature>
<organism evidence="6 7">
    <name type="scientific">Myripristis murdjan</name>
    <name type="common">pinecone soldierfish</name>
    <dbReference type="NCBI Taxonomy" id="586833"/>
    <lineage>
        <taxon>Eukaryota</taxon>
        <taxon>Metazoa</taxon>
        <taxon>Chordata</taxon>
        <taxon>Craniata</taxon>
        <taxon>Vertebrata</taxon>
        <taxon>Euteleostomi</taxon>
        <taxon>Actinopterygii</taxon>
        <taxon>Neopterygii</taxon>
        <taxon>Teleostei</taxon>
        <taxon>Neoteleostei</taxon>
        <taxon>Acanthomorphata</taxon>
        <taxon>Holocentriformes</taxon>
        <taxon>Holocentridae</taxon>
        <taxon>Myripristis</taxon>
    </lineage>
</organism>
<dbReference type="GO" id="GO:0005783">
    <property type="term" value="C:endoplasmic reticulum"/>
    <property type="evidence" value="ECO:0007669"/>
    <property type="project" value="TreeGrafter"/>
</dbReference>
<dbReference type="InterPro" id="IPR006214">
    <property type="entry name" value="Bax_inhibitor_1-related"/>
</dbReference>
<dbReference type="AlphaFoldDB" id="A0A667YEH1"/>
<keyword evidence="7" id="KW-1185">Reference proteome</keyword>
<gene>
    <name evidence="6" type="primary">TMBIM1</name>
    <name evidence="6" type="synonym">tmbim1</name>
</gene>